<proteinExistence type="predicted"/>
<dbReference type="Pfam" id="PF06953">
    <property type="entry name" value="ArsD"/>
    <property type="match status" value="1"/>
</dbReference>
<reference evidence="1 2" key="1">
    <citation type="submission" date="2024-08" db="EMBL/GenBank/DDBJ databases">
        <authorList>
            <person name="Arias E."/>
        </authorList>
    </citation>
    <scope>NUCLEOTIDE SEQUENCE [LARGE SCALE GENOMIC DNA]</scope>
    <source>
        <strain evidence="1 2">FAM 25317</strain>
    </source>
</reference>
<sequence length="115" mass="12154">MTKIELFEAANYSADNPVLQMIAAAFAALEPVSFIETQRYNLEQQPEIFKQWAEIATALANGGATNFPITVLDGAVVKTGAYPSIDDLSTYTNLDFVPANADGGCCGGADGCSCH</sequence>
<dbReference type="Proteomes" id="UP001625389">
    <property type="component" value="Unassembled WGS sequence"/>
</dbReference>
<dbReference type="RefSeq" id="WP_407137385.1">
    <property type="nucleotide sequence ID" value="NZ_JBGQPK010000023.1"/>
</dbReference>
<organism evidence="1 2">
    <name type="scientific">Loigolactobacillus zhaoyuanensis</name>
    <dbReference type="NCBI Taxonomy" id="2486017"/>
    <lineage>
        <taxon>Bacteria</taxon>
        <taxon>Bacillati</taxon>
        <taxon>Bacillota</taxon>
        <taxon>Bacilli</taxon>
        <taxon>Lactobacillales</taxon>
        <taxon>Lactobacillaceae</taxon>
        <taxon>Loigolactobacillus</taxon>
    </lineage>
</organism>
<comment type="caution">
    <text evidence="1">The sequence shown here is derived from an EMBL/GenBank/DDBJ whole genome shotgun (WGS) entry which is preliminary data.</text>
</comment>
<name>A0ABW8UBZ1_9LACO</name>
<keyword evidence="2" id="KW-1185">Reference proteome</keyword>
<evidence type="ECO:0000313" key="2">
    <source>
        <dbReference type="Proteomes" id="UP001625389"/>
    </source>
</evidence>
<dbReference type="InterPro" id="IPR010712">
    <property type="entry name" value="Arsenical-R_ArsD"/>
</dbReference>
<evidence type="ECO:0000313" key="1">
    <source>
        <dbReference type="EMBL" id="MFL2029372.1"/>
    </source>
</evidence>
<dbReference type="EMBL" id="JBGQPK010000023">
    <property type="protein sequence ID" value="MFL2029372.1"/>
    <property type="molecule type" value="Genomic_DNA"/>
</dbReference>
<accession>A0ABW8UBZ1</accession>
<gene>
    <name evidence="1" type="ORF">ACEN34_07045</name>
</gene>
<protein>
    <submittedName>
        <fullName evidence="1">Arsenic metallochaperone ArsD family protein</fullName>
    </submittedName>
</protein>
<dbReference type="Gene3D" id="3.40.30.10">
    <property type="entry name" value="Glutaredoxin"/>
    <property type="match status" value="1"/>
</dbReference>